<dbReference type="EMBL" id="PUHQ01000029">
    <property type="protein sequence ID" value="KAG0662119.1"/>
    <property type="molecule type" value="Genomic_DNA"/>
</dbReference>
<dbReference type="Pfam" id="PF13622">
    <property type="entry name" value="4HBT_3"/>
    <property type="match status" value="1"/>
</dbReference>
<dbReference type="PANTHER" id="PTHR38110:SF1">
    <property type="entry name" value="THIOESTERASE DOMAIN-CONTAINING PROTEIN"/>
    <property type="match status" value="1"/>
</dbReference>
<feature type="region of interest" description="Disordered" evidence="1">
    <location>
        <begin position="353"/>
        <end position="378"/>
    </location>
</feature>
<organism evidence="3 4">
    <name type="scientific">Rhodotorula mucilaginosa</name>
    <name type="common">Yeast</name>
    <name type="synonym">Rhodotorula rubra</name>
    <dbReference type="NCBI Taxonomy" id="5537"/>
    <lineage>
        <taxon>Eukaryota</taxon>
        <taxon>Fungi</taxon>
        <taxon>Dikarya</taxon>
        <taxon>Basidiomycota</taxon>
        <taxon>Pucciniomycotina</taxon>
        <taxon>Microbotryomycetes</taxon>
        <taxon>Sporidiobolales</taxon>
        <taxon>Sporidiobolaceae</taxon>
        <taxon>Rhodotorula</taxon>
    </lineage>
</organism>
<evidence type="ECO:0000256" key="1">
    <source>
        <dbReference type="SAM" id="MobiDB-lite"/>
    </source>
</evidence>
<dbReference type="InterPro" id="IPR042171">
    <property type="entry name" value="Acyl-CoA_hotdog"/>
</dbReference>
<sequence>MTRLDEASTTRPRFVRDPSPPPALSEWPIKVFDVDISPKWCVGSTAHGGVLVNILVDAALRRQASCSSPHNDPAHLSAQFLTATIPGKATVEVKVVSESKRWTRLAVELFQWTPDVNTTFYLDAKTQRTVRIQAHLLVTNLPEHPPLEAGFVGPTPDGGINFLSRPCPLLVHPSNIDMSDGGDHIPEKLMFREGIRWKDVDVDKSDGSLASGSWVELIGGEDVTLSAVLVAFFADVAKNGPSMLPADLRPAVSWYPTMSFALDFKSKFPLKLSSTAASSSGFSRRTFGIYSETKAIHEGRHDLTVEVWAVDGELGVGPPRKEEIGADGVAKWRREGARLVGVSTQMALSLSIAVNHSRGKTPPTAAGESDSTRKQARL</sequence>
<proteinExistence type="predicted"/>
<dbReference type="Gene3D" id="2.40.160.210">
    <property type="entry name" value="Acyl-CoA thioesterase, double hotdog domain"/>
    <property type="match status" value="1"/>
</dbReference>
<name>A0A9P6W2I8_RHOMI</name>
<dbReference type="Proteomes" id="UP000777482">
    <property type="component" value="Unassembled WGS sequence"/>
</dbReference>
<evidence type="ECO:0000313" key="4">
    <source>
        <dbReference type="Proteomes" id="UP000777482"/>
    </source>
</evidence>
<dbReference type="InterPro" id="IPR049449">
    <property type="entry name" value="TesB_ACOT8-like_N"/>
</dbReference>
<dbReference type="PANTHER" id="PTHR38110">
    <property type="entry name" value="CHROMOSOME 23, WHOLE GENOME SHOTGUN SEQUENCE"/>
    <property type="match status" value="1"/>
</dbReference>
<evidence type="ECO:0000313" key="3">
    <source>
        <dbReference type="EMBL" id="KAG0662119.1"/>
    </source>
</evidence>
<protein>
    <recommendedName>
        <fullName evidence="2">Acyl-CoA thioesterase-like N-terminal HotDog domain-containing protein</fullName>
    </recommendedName>
</protein>
<accession>A0A9P6W2I8</accession>
<gene>
    <name evidence="3" type="ORF">C6P46_003512</name>
</gene>
<dbReference type="OrthoDB" id="2532955at2759"/>
<feature type="domain" description="Acyl-CoA thioesterase-like N-terminal HotDog" evidence="2">
    <location>
        <begin position="37"/>
        <end position="112"/>
    </location>
</feature>
<dbReference type="AlphaFoldDB" id="A0A9P6W2I8"/>
<keyword evidence="4" id="KW-1185">Reference proteome</keyword>
<evidence type="ECO:0000259" key="2">
    <source>
        <dbReference type="Pfam" id="PF13622"/>
    </source>
</evidence>
<dbReference type="InterPro" id="IPR052389">
    <property type="entry name" value="Sec_Metab_Biosynth-Assoc"/>
</dbReference>
<reference evidence="3 4" key="1">
    <citation type="submission" date="2020-11" db="EMBL/GenBank/DDBJ databases">
        <title>Kefir isolates.</title>
        <authorList>
            <person name="Marcisauskas S."/>
            <person name="Kim Y."/>
            <person name="Blasche S."/>
        </authorList>
    </citation>
    <scope>NUCLEOTIDE SEQUENCE [LARGE SCALE GENOMIC DNA]</scope>
    <source>
        <strain evidence="3 4">KR</strain>
    </source>
</reference>
<comment type="caution">
    <text evidence="3">The sequence shown here is derived from an EMBL/GenBank/DDBJ whole genome shotgun (WGS) entry which is preliminary data.</text>
</comment>